<dbReference type="Proteomes" id="UP000756132">
    <property type="component" value="Chromosome 11"/>
</dbReference>
<reference evidence="1" key="2">
    <citation type="journal article" date="2022" name="Microb. Genom.">
        <title>A chromosome-scale genome assembly of the tomato pathogen Cladosporium fulvum reveals a compartmentalized genome architecture and the presence of a dispensable chromosome.</title>
        <authorList>
            <person name="Zaccaron A.Z."/>
            <person name="Chen L.H."/>
            <person name="Samaras A."/>
            <person name="Stergiopoulos I."/>
        </authorList>
    </citation>
    <scope>NUCLEOTIDE SEQUENCE</scope>
    <source>
        <strain evidence="1">Race5_Kim</strain>
    </source>
</reference>
<dbReference type="AlphaFoldDB" id="A0A9Q8PJ97"/>
<accession>A0A9Q8PJ97</accession>
<organism evidence="1 2">
    <name type="scientific">Passalora fulva</name>
    <name type="common">Tomato leaf mold</name>
    <name type="synonym">Cladosporium fulvum</name>
    <dbReference type="NCBI Taxonomy" id="5499"/>
    <lineage>
        <taxon>Eukaryota</taxon>
        <taxon>Fungi</taxon>
        <taxon>Dikarya</taxon>
        <taxon>Ascomycota</taxon>
        <taxon>Pezizomycotina</taxon>
        <taxon>Dothideomycetes</taxon>
        <taxon>Dothideomycetidae</taxon>
        <taxon>Mycosphaerellales</taxon>
        <taxon>Mycosphaerellaceae</taxon>
        <taxon>Fulvia</taxon>
    </lineage>
</organism>
<proteinExistence type="predicted"/>
<reference evidence="1" key="1">
    <citation type="submission" date="2021-12" db="EMBL/GenBank/DDBJ databases">
        <authorList>
            <person name="Zaccaron A."/>
            <person name="Stergiopoulos I."/>
        </authorList>
    </citation>
    <scope>NUCLEOTIDE SEQUENCE</scope>
    <source>
        <strain evidence="1">Race5_Kim</strain>
    </source>
</reference>
<evidence type="ECO:0000313" key="2">
    <source>
        <dbReference type="Proteomes" id="UP000756132"/>
    </source>
</evidence>
<dbReference type="EMBL" id="CP090173">
    <property type="protein sequence ID" value="UJO23488.1"/>
    <property type="molecule type" value="Genomic_DNA"/>
</dbReference>
<protein>
    <submittedName>
        <fullName evidence="1">Uncharacterized protein</fullName>
    </submittedName>
</protein>
<gene>
    <name evidence="1" type="ORF">CLAFUR5_13361</name>
</gene>
<dbReference type="KEGG" id="ffu:CLAFUR5_13361"/>
<sequence length="211" mass="23198">MRAAASHATAGHIARQEALAMNYTSNMIAMATMVLSADEPASCVTMLRTLGQLCSGSGVFEGLHEPEDGELAGPSSDDVSDRMMDNDLMETLQQLRVLAEAKQEYAATRADYIKGLEDCLVLSAKGWVLAGLSGWLVLGQYQEVTQDDMTDPYSYGVTLVHCIMIHGLRGRWWASDFGRRGVAELSVMDDALQTDEHRYFLSWARARVEGE</sequence>
<dbReference type="RefSeq" id="XP_047767854.1">
    <property type="nucleotide sequence ID" value="XM_047912509.1"/>
</dbReference>
<name>A0A9Q8PJ97_PASFU</name>
<evidence type="ECO:0000313" key="1">
    <source>
        <dbReference type="EMBL" id="UJO23488.1"/>
    </source>
</evidence>
<dbReference type="GeneID" id="71993239"/>
<keyword evidence="2" id="KW-1185">Reference proteome</keyword>